<keyword evidence="12" id="KW-0560">Oxidoreductase</keyword>
<keyword evidence="13 15" id="KW-0057">Aromatic amino acid biosynthesis</keyword>
<comment type="function">
    <text evidence="15">Catalyzes the transfer of the enolpyruvyl moiety of phosphoenolpyruvate (PEP) to the 5-hydroxyl of shikimate-3-phosphate (S3P) to produce enolpyruvyl shikimate-3-phosphate and inorganic phosphate.</text>
</comment>
<feature type="binding site" evidence="15">
    <location>
        <position position="340"/>
    </location>
    <ligand>
        <name>phosphoenolpyruvate</name>
        <dbReference type="ChEBI" id="CHEBI:58702"/>
    </ligand>
</feature>
<sequence>MICTVIQHKTLQEILAVLAGCRMAEVRLDRCSLSLDEIEECFSQDVPAVATCRVSEVAAAAPSLSLEEAASICEDRLLAAIEGGAAYVDVEIDAPAEMAGRIVEAASESGVFCIRSFHDFEGTGSLDALYSIADKCFSAGADIVKIVTCARSSADVERVMSLYGRYATGTLLAFCMGDEGRMSRIDCLREGAPFTYASTDDKNAAAPGQWTASQMSEMVYGGFRFIGTESVSVPMPASKSLAQRAIIAAALAGGVSHIRRYSPCDDSEAALSVAETLGAGIIRNEDELEIEGIDAGPQCLGLDTMHVGESGLLARLMVPLLSMVSRTPVVLTGEKSLSGRPLGGLKETMSRFSVSLAGASGPDGTCHVPVRISGHLSSGQAEVSGKDGSQAITGLLMSLPLSEAGSVLTVHEPKSIPYILMTLEVMKSFGVHVSVQMYGGKDFLDSGGDAAYCTDMEFGIGGGQRYRASDIALEGDWSAAANFLVAGAVFGKVTLSGLSTSSSQADVAIMDILADAGASLSQTGDEKGDITVHMAPLYAFSADLTHCPDLFPAVAVLAAFCNGTSHISGTGRLGGKECDRGVAILGMLSRLGVEASISDGVMSVEGHPLAWRILTGNLLRGGSFSSWHDHRMVMALKVAELGAGSPVDIDDIECVSKSCPEYLSLFRQMTAAIVQGNNQI</sequence>
<evidence type="ECO:0000256" key="1">
    <source>
        <dbReference type="ARBA" id="ARBA00001947"/>
    </source>
</evidence>
<feature type="binding site" evidence="15">
    <location>
        <position position="390"/>
    </location>
    <ligand>
        <name>3-phosphoshikimate</name>
        <dbReference type="ChEBI" id="CHEBI:145989"/>
    </ligand>
</feature>
<dbReference type="Pfam" id="PF00275">
    <property type="entry name" value="EPSP_synthase"/>
    <property type="match status" value="1"/>
</dbReference>
<evidence type="ECO:0000256" key="8">
    <source>
        <dbReference type="ARBA" id="ARBA00022777"/>
    </source>
</evidence>
<dbReference type="InterPro" id="IPR013785">
    <property type="entry name" value="Aldolase_TIM"/>
</dbReference>
<keyword evidence="4 15" id="KW-0028">Amino-acid biosynthesis</keyword>
<feature type="binding site" evidence="15">
    <location>
        <position position="657"/>
    </location>
    <ligand>
        <name>phosphoenolpyruvate</name>
        <dbReference type="ChEBI" id="CHEBI:58702"/>
    </ligand>
</feature>
<reference evidence="17" key="2">
    <citation type="journal article" date="2021" name="PeerJ">
        <title>Extensive microbial diversity within the chicken gut microbiome revealed by metagenomics and culture.</title>
        <authorList>
            <person name="Gilroy R."/>
            <person name="Ravi A."/>
            <person name="Getino M."/>
            <person name="Pursley I."/>
            <person name="Horton D.L."/>
            <person name="Alikhan N.F."/>
            <person name="Baker D."/>
            <person name="Gharbi K."/>
            <person name="Hall N."/>
            <person name="Watson M."/>
            <person name="Adriaenssens E.M."/>
            <person name="Foster-Nyarko E."/>
            <person name="Jarju S."/>
            <person name="Secka A."/>
            <person name="Antonio M."/>
            <person name="Oren A."/>
            <person name="Chaudhuri R.R."/>
            <person name="La Ragione R."/>
            <person name="Hildebrand F."/>
            <person name="Pallen M.J."/>
        </authorList>
    </citation>
    <scope>NUCLEOTIDE SEQUENCE</scope>
    <source>
        <strain evidence="17">B2-16538</strain>
    </source>
</reference>
<dbReference type="InterPro" id="IPR036968">
    <property type="entry name" value="Enolpyruvate_Tfrase_sf"/>
</dbReference>
<feature type="binding site" evidence="15">
    <location>
        <position position="244"/>
    </location>
    <ligand>
        <name>3-phosphoshikimate</name>
        <dbReference type="ChEBI" id="CHEBI:145989"/>
    </ligand>
</feature>
<organism evidence="17 18">
    <name type="scientific">Candidatus Cryptobacteroides excrementavium</name>
    <dbReference type="NCBI Taxonomy" id="2840759"/>
    <lineage>
        <taxon>Bacteria</taxon>
        <taxon>Pseudomonadati</taxon>
        <taxon>Bacteroidota</taxon>
        <taxon>Bacteroidia</taxon>
        <taxon>Bacteroidales</taxon>
        <taxon>Candidatus Cryptobacteroides</taxon>
    </lineage>
</organism>
<comment type="caution">
    <text evidence="17">The sequence shown here is derived from an EMBL/GenBank/DDBJ whole genome shotgun (WGS) entry which is preliminary data.</text>
</comment>
<evidence type="ECO:0000256" key="4">
    <source>
        <dbReference type="ARBA" id="ARBA00022605"/>
    </source>
</evidence>
<gene>
    <name evidence="15" type="primary">aroA</name>
    <name evidence="17" type="ORF">IAB78_07305</name>
</gene>
<keyword evidence="10" id="KW-0067">ATP-binding</keyword>
<feature type="binding site" evidence="15">
    <location>
        <position position="239"/>
    </location>
    <ligand>
        <name>phosphoenolpyruvate</name>
        <dbReference type="ChEBI" id="CHEBI:58702"/>
    </ligand>
</feature>
<dbReference type="GO" id="GO:0005524">
    <property type="term" value="F:ATP binding"/>
    <property type="evidence" value="ECO:0007669"/>
    <property type="project" value="UniProtKB-KW"/>
</dbReference>
<comment type="caution">
    <text evidence="15">Lacks conserved residue(s) required for the propagation of feature annotation.</text>
</comment>
<dbReference type="GO" id="GO:0005737">
    <property type="term" value="C:cytoplasm"/>
    <property type="evidence" value="ECO:0007669"/>
    <property type="project" value="UniProtKB-SubCell"/>
</dbReference>
<evidence type="ECO:0000256" key="9">
    <source>
        <dbReference type="ARBA" id="ARBA00022833"/>
    </source>
</evidence>
<dbReference type="HAMAP" id="MF_00210">
    <property type="entry name" value="EPSP_synth"/>
    <property type="match status" value="1"/>
</dbReference>
<comment type="pathway">
    <text evidence="2 15">Metabolic intermediate biosynthesis; chorismate biosynthesis; chorismate from D-erythrose 4-phosphate and phosphoenolpyruvate: step 6/7.</text>
</comment>
<evidence type="ECO:0000256" key="11">
    <source>
        <dbReference type="ARBA" id="ARBA00022857"/>
    </source>
</evidence>
<dbReference type="PANTHER" id="PTHR21090">
    <property type="entry name" value="AROM/DEHYDROQUINATE SYNTHASE"/>
    <property type="match status" value="1"/>
</dbReference>
<evidence type="ECO:0000259" key="16">
    <source>
        <dbReference type="Pfam" id="PF00275"/>
    </source>
</evidence>
<evidence type="ECO:0000256" key="10">
    <source>
        <dbReference type="ARBA" id="ARBA00022840"/>
    </source>
</evidence>
<keyword evidence="5 15" id="KW-0808">Transferase</keyword>
<name>A0A9D9NSG4_9BACT</name>
<keyword evidence="7" id="KW-0547">Nucleotide-binding</keyword>
<feature type="binding site" evidence="15">
    <location>
        <position position="389"/>
    </location>
    <ligand>
        <name>3-phosphoshikimate</name>
        <dbReference type="ChEBI" id="CHEBI:145989"/>
    </ligand>
</feature>
<evidence type="ECO:0000256" key="15">
    <source>
        <dbReference type="HAMAP-Rule" id="MF_00210"/>
    </source>
</evidence>
<keyword evidence="15" id="KW-0963">Cytoplasm</keyword>
<evidence type="ECO:0000313" key="18">
    <source>
        <dbReference type="Proteomes" id="UP000823750"/>
    </source>
</evidence>
<dbReference type="PANTHER" id="PTHR21090:SF5">
    <property type="entry name" value="PENTAFUNCTIONAL AROM POLYPEPTIDE"/>
    <property type="match status" value="1"/>
</dbReference>
<evidence type="ECO:0000256" key="13">
    <source>
        <dbReference type="ARBA" id="ARBA00023141"/>
    </source>
</evidence>
<dbReference type="GO" id="GO:0016301">
    <property type="term" value="F:kinase activity"/>
    <property type="evidence" value="ECO:0007669"/>
    <property type="project" value="UniProtKB-KW"/>
</dbReference>
<feature type="binding site" evidence="15">
    <location>
        <position position="580"/>
    </location>
    <ligand>
        <name>phosphoenolpyruvate</name>
        <dbReference type="ChEBI" id="CHEBI:58702"/>
    </ligand>
</feature>
<evidence type="ECO:0000256" key="6">
    <source>
        <dbReference type="ARBA" id="ARBA00022723"/>
    </source>
</evidence>
<protein>
    <recommendedName>
        <fullName evidence="15">3-phosphoshikimate 1-carboxyvinyltransferase</fullName>
        <ecNumber evidence="15">2.5.1.19</ecNumber>
    </recommendedName>
    <alternativeName>
        <fullName evidence="15">5-enolpyruvylshikimate-3-phosphate synthase</fullName>
        <shortName evidence="15">EPSP synthase</shortName>
        <shortName evidence="15">EPSPS</shortName>
    </alternativeName>
</protein>
<dbReference type="InterPro" id="IPR001986">
    <property type="entry name" value="Enolpyruvate_Tfrase_dom"/>
</dbReference>
<evidence type="ECO:0000256" key="14">
    <source>
        <dbReference type="ARBA" id="ARBA00044633"/>
    </source>
</evidence>
<comment type="subcellular location">
    <subcellularLocation>
        <location evidence="15">Cytoplasm</location>
    </subcellularLocation>
</comment>
<dbReference type="SUPFAM" id="SSF55205">
    <property type="entry name" value="EPT/RTPC-like"/>
    <property type="match status" value="1"/>
</dbReference>
<evidence type="ECO:0000256" key="3">
    <source>
        <dbReference type="ARBA" id="ARBA00009948"/>
    </source>
</evidence>
<comment type="cofactor">
    <cofactor evidence="1">
        <name>Zn(2+)</name>
        <dbReference type="ChEBI" id="CHEBI:29105"/>
    </cofactor>
</comment>
<dbReference type="EC" id="2.5.1.19" evidence="15"/>
<keyword evidence="6" id="KW-0479">Metal-binding</keyword>
<dbReference type="AlphaFoldDB" id="A0A9D9NSG4"/>
<dbReference type="Proteomes" id="UP000823750">
    <property type="component" value="Unassembled WGS sequence"/>
</dbReference>
<feature type="binding site" evidence="15">
    <location>
        <position position="631"/>
    </location>
    <ligand>
        <name>phosphoenolpyruvate</name>
        <dbReference type="ChEBI" id="CHEBI:58702"/>
    </ligand>
</feature>
<feature type="domain" description="Enolpyruvate transferase" evidence="16">
    <location>
        <begin position="232"/>
        <end position="663"/>
    </location>
</feature>
<feature type="binding site" evidence="15">
    <location>
        <position position="415"/>
    </location>
    <ligand>
        <name>3-phosphoshikimate</name>
        <dbReference type="ChEBI" id="CHEBI:145989"/>
    </ligand>
</feature>
<evidence type="ECO:0000256" key="2">
    <source>
        <dbReference type="ARBA" id="ARBA00004811"/>
    </source>
</evidence>
<comment type="catalytic activity">
    <reaction evidence="14">
        <text>3-phosphoshikimate + phosphoenolpyruvate = 5-O-(1-carboxyvinyl)-3-phosphoshikimate + phosphate</text>
        <dbReference type="Rhea" id="RHEA:21256"/>
        <dbReference type="ChEBI" id="CHEBI:43474"/>
        <dbReference type="ChEBI" id="CHEBI:57701"/>
        <dbReference type="ChEBI" id="CHEBI:58702"/>
        <dbReference type="ChEBI" id="CHEBI:145989"/>
        <dbReference type="EC" id="2.5.1.19"/>
    </reaction>
    <physiologicalReaction direction="left-to-right" evidence="14">
        <dbReference type="Rhea" id="RHEA:21257"/>
    </physiologicalReaction>
</comment>
<dbReference type="GO" id="GO:0008652">
    <property type="term" value="P:amino acid biosynthetic process"/>
    <property type="evidence" value="ECO:0007669"/>
    <property type="project" value="UniProtKB-KW"/>
</dbReference>
<dbReference type="GO" id="GO:0046872">
    <property type="term" value="F:metal ion binding"/>
    <property type="evidence" value="ECO:0007669"/>
    <property type="project" value="UniProtKB-KW"/>
</dbReference>
<keyword evidence="9" id="KW-0862">Zinc</keyword>
<dbReference type="Gene3D" id="3.65.10.10">
    <property type="entry name" value="Enolpyruvate transferase domain"/>
    <property type="match status" value="2"/>
</dbReference>
<feature type="binding site" evidence="15">
    <location>
        <position position="239"/>
    </location>
    <ligand>
        <name>3-phosphoshikimate</name>
        <dbReference type="ChEBI" id="CHEBI:145989"/>
    </ligand>
</feature>
<dbReference type="GO" id="GO:0003866">
    <property type="term" value="F:3-phosphoshikimate 1-carboxyvinyltransferase activity"/>
    <property type="evidence" value="ECO:0007669"/>
    <property type="project" value="UniProtKB-UniRule"/>
</dbReference>
<dbReference type="SUPFAM" id="SSF51569">
    <property type="entry name" value="Aldolase"/>
    <property type="match status" value="1"/>
</dbReference>
<feature type="binding site" evidence="15">
    <location>
        <position position="390"/>
    </location>
    <ligand>
        <name>phosphoenolpyruvate</name>
        <dbReference type="ChEBI" id="CHEBI:58702"/>
    </ligand>
</feature>
<dbReference type="GO" id="GO:0009423">
    <property type="term" value="P:chorismate biosynthetic process"/>
    <property type="evidence" value="ECO:0007669"/>
    <property type="project" value="UniProtKB-UniRule"/>
</dbReference>
<dbReference type="Gene3D" id="3.20.20.70">
    <property type="entry name" value="Aldolase class I"/>
    <property type="match status" value="1"/>
</dbReference>
<feature type="binding site" evidence="15">
    <location>
        <position position="311"/>
    </location>
    <ligand>
        <name>phosphoenolpyruvate</name>
        <dbReference type="ChEBI" id="CHEBI:58702"/>
    </ligand>
</feature>
<evidence type="ECO:0000256" key="12">
    <source>
        <dbReference type="ARBA" id="ARBA00023002"/>
    </source>
</evidence>
<feature type="binding site" evidence="15">
    <location>
        <position position="549"/>
    </location>
    <ligand>
        <name>3-phosphoshikimate</name>
        <dbReference type="ChEBI" id="CHEBI:145989"/>
    </ligand>
</feature>
<dbReference type="CDD" id="cd00502">
    <property type="entry name" value="DHQase_I"/>
    <property type="match status" value="1"/>
</dbReference>
<proteinExistence type="inferred from homology"/>
<comment type="subunit">
    <text evidence="15">Monomer.</text>
</comment>
<dbReference type="GO" id="GO:0009073">
    <property type="term" value="P:aromatic amino acid family biosynthetic process"/>
    <property type="evidence" value="ECO:0007669"/>
    <property type="project" value="UniProtKB-KW"/>
</dbReference>
<keyword evidence="8" id="KW-0418">Kinase</keyword>
<comment type="similarity">
    <text evidence="3 15">Belongs to the EPSP synthase family.</text>
</comment>
<evidence type="ECO:0000256" key="5">
    <source>
        <dbReference type="ARBA" id="ARBA00022679"/>
    </source>
</evidence>
<reference evidence="17" key="1">
    <citation type="submission" date="2020-10" db="EMBL/GenBank/DDBJ databases">
        <authorList>
            <person name="Gilroy R."/>
        </authorList>
    </citation>
    <scope>NUCLEOTIDE SEQUENCE</scope>
    <source>
        <strain evidence="17">B2-16538</strain>
    </source>
</reference>
<dbReference type="GO" id="GO:0003855">
    <property type="term" value="F:3-dehydroquinate dehydratase activity"/>
    <property type="evidence" value="ECO:0007669"/>
    <property type="project" value="InterPro"/>
</dbReference>
<dbReference type="InterPro" id="IPR006264">
    <property type="entry name" value="EPSP_synthase"/>
</dbReference>
<evidence type="ECO:0000256" key="7">
    <source>
        <dbReference type="ARBA" id="ARBA00022741"/>
    </source>
</evidence>
<accession>A0A9D9NSG4</accession>
<feature type="binding site" evidence="15">
    <location>
        <position position="576"/>
    </location>
    <ligand>
        <name>3-phosphoshikimate</name>
        <dbReference type="ChEBI" id="CHEBI:145989"/>
    </ligand>
</feature>
<dbReference type="EMBL" id="JADILX010000108">
    <property type="protein sequence ID" value="MBO8486213.1"/>
    <property type="molecule type" value="Genomic_DNA"/>
</dbReference>
<dbReference type="Pfam" id="PF01487">
    <property type="entry name" value="DHquinase_I"/>
    <property type="match status" value="1"/>
</dbReference>
<feature type="active site" description="Proton acceptor" evidence="15">
    <location>
        <position position="549"/>
    </location>
</feature>
<evidence type="ECO:0000313" key="17">
    <source>
        <dbReference type="EMBL" id="MBO8486213.1"/>
    </source>
</evidence>
<dbReference type="GO" id="GO:0016491">
    <property type="term" value="F:oxidoreductase activity"/>
    <property type="evidence" value="ECO:0007669"/>
    <property type="project" value="UniProtKB-KW"/>
</dbReference>
<keyword evidence="11" id="KW-0521">NADP</keyword>
<feature type="binding site" evidence="15">
    <location>
        <position position="240"/>
    </location>
    <ligand>
        <name>3-phosphoshikimate</name>
        <dbReference type="ChEBI" id="CHEBI:145989"/>
    </ligand>
</feature>
<dbReference type="InterPro" id="IPR001381">
    <property type="entry name" value="DHquinase_I"/>
</dbReference>
<dbReference type="InterPro" id="IPR013792">
    <property type="entry name" value="RNA3'P_cycl/enolpyr_Trfase_a/b"/>
</dbReference>